<keyword evidence="3" id="KW-1185">Reference proteome</keyword>
<dbReference type="PANTHER" id="PTHR33112">
    <property type="entry name" value="DOMAIN PROTEIN, PUTATIVE-RELATED"/>
    <property type="match status" value="1"/>
</dbReference>
<dbReference type="AlphaFoldDB" id="A0A9N9XVH0"/>
<comment type="caution">
    <text evidence="2">The sequence shown here is derived from an EMBL/GenBank/DDBJ whole genome shotgun (WGS) entry which is preliminary data.</text>
</comment>
<dbReference type="PANTHER" id="PTHR33112:SF16">
    <property type="entry name" value="HETEROKARYON INCOMPATIBILITY DOMAIN-CONTAINING PROTEIN"/>
    <property type="match status" value="1"/>
</dbReference>
<dbReference type="EMBL" id="CABFNO020001240">
    <property type="protein sequence ID" value="CAG9972494.1"/>
    <property type="molecule type" value="Genomic_DNA"/>
</dbReference>
<evidence type="ECO:0000259" key="1">
    <source>
        <dbReference type="Pfam" id="PF06985"/>
    </source>
</evidence>
<protein>
    <recommendedName>
        <fullName evidence="1">Heterokaryon incompatibility domain-containing protein</fullName>
    </recommendedName>
</protein>
<evidence type="ECO:0000313" key="2">
    <source>
        <dbReference type="EMBL" id="CAG9972494.1"/>
    </source>
</evidence>
<dbReference type="Pfam" id="PF06985">
    <property type="entry name" value="HET"/>
    <property type="match status" value="1"/>
</dbReference>
<name>A0A9N9XVH0_9HYPO</name>
<feature type="domain" description="Heterokaryon incompatibility" evidence="1">
    <location>
        <begin position="100"/>
        <end position="229"/>
    </location>
</feature>
<dbReference type="Proteomes" id="UP000754883">
    <property type="component" value="Unassembled WGS sequence"/>
</dbReference>
<dbReference type="InterPro" id="IPR010730">
    <property type="entry name" value="HET"/>
</dbReference>
<sequence length="521" mass="59535">MGAIFADGSSTNSENMNNRTYEASMDRFHETRSMGASLAGCQIVTNPVMVLQWSVWIRKLFSFWRPHNGSHWRSVLDGAAKLEDYLELNGLGRDVSENRARIPIEILPRTFLDAFEAAKRLGVDYLWIDSLCIIQEGDQLKDWNKEAPTMKNVYSNACFNICASWGSEIGGLFTKRDPAMFQPAMFEMSSKKGGKKLLLLLFMEDGTDGAWEELVEFSPLNSRGWAFQERLLAPRNIFFCKEMVLYECYEQRWIESMGSDVVVWDPFPWGIWPRDIISGHNIKTLLPTVGEDIYYTWWCLVKEYSGTKLTFAEDRLAAVAGIAQRFSALLGDDVYVAGLWLSRLSLDMLWQNVQEPEVNGPSSRPIQLTFSWISGHQVTLHKDHLQKRGLHQVAIMQMGEFDEKFVLPQITCVKWRTSADRDAEEYSFSEDMIMLPSTPSIEIMVRCVLRPMILRRGPKNLHVFPVDVVAVPEEQDMEALREREISSTNSQFFFVSAILDFAATETDISVLNASGRLFYVP</sequence>
<dbReference type="OrthoDB" id="5014044at2759"/>
<organism evidence="2 3">
    <name type="scientific">Clonostachys byssicola</name>
    <dbReference type="NCBI Taxonomy" id="160290"/>
    <lineage>
        <taxon>Eukaryota</taxon>
        <taxon>Fungi</taxon>
        <taxon>Dikarya</taxon>
        <taxon>Ascomycota</taxon>
        <taxon>Pezizomycotina</taxon>
        <taxon>Sordariomycetes</taxon>
        <taxon>Hypocreomycetidae</taxon>
        <taxon>Hypocreales</taxon>
        <taxon>Bionectriaceae</taxon>
        <taxon>Clonostachys</taxon>
    </lineage>
</organism>
<feature type="non-terminal residue" evidence="2">
    <location>
        <position position="521"/>
    </location>
</feature>
<reference evidence="2" key="1">
    <citation type="submission" date="2021-10" db="EMBL/GenBank/DDBJ databases">
        <authorList>
            <person name="Piombo E."/>
        </authorList>
    </citation>
    <scope>NUCLEOTIDE SEQUENCE</scope>
</reference>
<proteinExistence type="predicted"/>
<accession>A0A9N9XVH0</accession>
<evidence type="ECO:0000313" key="3">
    <source>
        <dbReference type="Proteomes" id="UP000754883"/>
    </source>
</evidence>
<gene>
    <name evidence="2" type="ORF">CBYS24578_00001072</name>
</gene>